<reference evidence="1" key="2">
    <citation type="submission" date="2024-06" db="UniProtKB">
        <authorList>
            <consortium name="EnsemblMetazoa"/>
        </authorList>
    </citation>
    <scope>IDENTIFICATION</scope>
</reference>
<accession>A0AAN0JXY6</accession>
<organism evidence="1 2">
    <name type="scientific">Amphimedon queenslandica</name>
    <name type="common">Sponge</name>
    <dbReference type="NCBI Taxonomy" id="400682"/>
    <lineage>
        <taxon>Eukaryota</taxon>
        <taxon>Metazoa</taxon>
        <taxon>Porifera</taxon>
        <taxon>Demospongiae</taxon>
        <taxon>Heteroscleromorpha</taxon>
        <taxon>Haplosclerida</taxon>
        <taxon>Niphatidae</taxon>
        <taxon>Amphimedon</taxon>
    </lineage>
</organism>
<dbReference type="Proteomes" id="UP000007879">
    <property type="component" value="Unassembled WGS sequence"/>
</dbReference>
<dbReference type="RefSeq" id="XP_019861785.1">
    <property type="nucleotide sequence ID" value="XM_020006226.1"/>
</dbReference>
<dbReference type="AlphaFoldDB" id="A0AAN0JXY6"/>
<evidence type="ECO:0000313" key="2">
    <source>
        <dbReference type="Proteomes" id="UP000007879"/>
    </source>
</evidence>
<evidence type="ECO:0008006" key="3">
    <source>
        <dbReference type="Google" id="ProtNLM"/>
    </source>
</evidence>
<dbReference type="GeneID" id="109590308"/>
<protein>
    <recommendedName>
        <fullName evidence="3">Kelch domain-containing protein 10</fullName>
    </recommendedName>
</protein>
<reference evidence="2" key="1">
    <citation type="journal article" date="2010" name="Nature">
        <title>The Amphimedon queenslandica genome and the evolution of animal complexity.</title>
        <authorList>
            <person name="Srivastava M."/>
            <person name="Simakov O."/>
            <person name="Chapman J."/>
            <person name="Fahey B."/>
            <person name="Gauthier M.E."/>
            <person name="Mitros T."/>
            <person name="Richards G.S."/>
            <person name="Conaco C."/>
            <person name="Dacre M."/>
            <person name="Hellsten U."/>
            <person name="Larroux C."/>
            <person name="Putnam N.H."/>
            <person name="Stanke M."/>
            <person name="Adamska M."/>
            <person name="Darling A."/>
            <person name="Degnan S.M."/>
            <person name="Oakley T.H."/>
            <person name="Plachetzki D.C."/>
            <person name="Zhai Y."/>
            <person name="Adamski M."/>
            <person name="Calcino A."/>
            <person name="Cummins S.F."/>
            <person name="Goodstein D.M."/>
            <person name="Harris C."/>
            <person name="Jackson D.J."/>
            <person name="Leys S.P."/>
            <person name="Shu S."/>
            <person name="Woodcroft B.J."/>
            <person name="Vervoort M."/>
            <person name="Kosik K.S."/>
            <person name="Manning G."/>
            <person name="Degnan B.M."/>
            <person name="Rokhsar D.S."/>
        </authorList>
    </citation>
    <scope>NUCLEOTIDE SEQUENCE [LARGE SCALE GENOMIC DNA]</scope>
</reference>
<dbReference type="Gene3D" id="2.120.10.80">
    <property type="entry name" value="Kelch-type beta propeller"/>
    <property type="match status" value="1"/>
</dbReference>
<proteinExistence type="predicted"/>
<dbReference type="InterPro" id="IPR015915">
    <property type="entry name" value="Kelch-typ_b-propeller"/>
</dbReference>
<dbReference type="KEGG" id="aqu:109590308"/>
<dbReference type="EnsemblMetazoa" id="XM_020006226.1">
    <property type="protein sequence ID" value="XP_019861785.1"/>
    <property type="gene ID" value="LOC109590308"/>
</dbReference>
<name>A0AAN0JXY6_AMPQE</name>
<keyword evidence="2" id="KW-1185">Reference proteome</keyword>
<sequence length="189" mass="21329">MSEQNGIYKGRARHSTPLVGGSLYLWAGAQIDLPRTLARFHDSHQRRKLVSAVEKFTLSTGRWSSHLTRGTPPLGVVGYYCTTFRSNIYYYGGFCGHDTCFHNSLSVLNTLTMSWTQLHPNDESMMKKAYGGMLSLELDETDYLFIVGGTGPTPAVRHPQFQYEQLEDGVARTNEQLLYNLSNGEFHIK</sequence>
<evidence type="ECO:0000313" key="1">
    <source>
        <dbReference type="EnsemblMetazoa" id="XP_019861785.1"/>
    </source>
</evidence>
<dbReference type="SUPFAM" id="SSF117281">
    <property type="entry name" value="Kelch motif"/>
    <property type="match status" value="1"/>
</dbReference>